<name>A0A5C5ZGT6_9BACT</name>
<evidence type="ECO:0000313" key="1">
    <source>
        <dbReference type="EMBL" id="TWT86552.1"/>
    </source>
</evidence>
<dbReference type="OrthoDB" id="213056at2"/>
<accession>A0A5C5ZGT6</accession>
<protein>
    <recommendedName>
        <fullName evidence="3">DUF1795 domain-containing protein</fullName>
    </recommendedName>
</protein>
<dbReference type="EMBL" id="SJPQ01000004">
    <property type="protein sequence ID" value="TWT86552.1"/>
    <property type="molecule type" value="Genomic_DNA"/>
</dbReference>
<dbReference type="Proteomes" id="UP000315440">
    <property type="component" value="Unassembled WGS sequence"/>
</dbReference>
<evidence type="ECO:0000313" key="2">
    <source>
        <dbReference type="Proteomes" id="UP000315440"/>
    </source>
</evidence>
<dbReference type="RefSeq" id="WP_146402400.1">
    <property type="nucleotide sequence ID" value="NZ_SJPQ01000004.1"/>
</dbReference>
<evidence type="ECO:0008006" key="3">
    <source>
        <dbReference type="Google" id="ProtNLM"/>
    </source>
</evidence>
<sequence length="148" mass="16293">MLSQYNENGVRILYPEGWKLDESRDDDSALQITLESPETAFWSLSVYPEARETEALAGAVLEALKAEYPELDHTEATETHAGVELAGFDANFICLDLTNTVEVRVCHRGASTYLLMRQAEDQEFVTIAPVMQAITASLFSESSGVASD</sequence>
<proteinExistence type="predicted"/>
<keyword evidence="2" id="KW-1185">Reference proteome</keyword>
<reference evidence="1 2" key="1">
    <citation type="submission" date="2019-02" db="EMBL/GenBank/DDBJ databases">
        <title>Deep-cultivation of Planctomycetes and their phenomic and genomic characterization uncovers novel biology.</title>
        <authorList>
            <person name="Wiegand S."/>
            <person name="Jogler M."/>
            <person name="Boedeker C."/>
            <person name="Pinto D."/>
            <person name="Vollmers J."/>
            <person name="Rivas-Marin E."/>
            <person name="Kohn T."/>
            <person name="Peeters S.H."/>
            <person name="Heuer A."/>
            <person name="Rast P."/>
            <person name="Oberbeckmann S."/>
            <person name="Bunk B."/>
            <person name="Jeske O."/>
            <person name="Meyerdierks A."/>
            <person name="Storesund J.E."/>
            <person name="Kallscheuer N."/>
            <person name="Luecker S."/>
            <person name="Lage O.M."/>
            <person name="Pohl T."/>
            <person name="Merkel B.J."/>
            <person name="Hornburger P."/>
            <person name="Mueller R.-W."/>
            <person name="Bruemmer F."/>
            <person name="Labrenz M."/>
            <person name="Spormann A.M."/>
            <person name="Op Den Camp H."/>
            <person name="Overmann J."/>
            <person name="Amann R."/>
            <person name="Jetten M.S.M."/>
            <person name="Mascher T."/>
            <person name="Medema M.H."/>
            <person name="Devos D.P."/>
            <person name="Kaster A.-K."/>
            <person name="Ovreas L."/>
            <person name="Rohde M."/>
            <person name="Galperin M.Y."/>
            <person name="Jogler C."/>
        </authorList>
    </citation>
    <scope>NUCLEOTIDE SEQUENCE [LARGE SCALE GENOMIC DNA]</scope>
    <source>
        <strain evidence="1 2">Mal64</strain>
    </source>
</reference>
<organism evidence="1 2">
    <name type="scientific">Pseudobythopirellula maris</name>
    <dbReference type="NCBI Taxonomy" id="2527991"/>
    <lineage>
        <taxon>Bacteria</taxon>
        <taxon>Pseudomonadati</taxon>
        <taxon>Planctomycetota</taxon>
        <taxon>Planctomycetia</taxon>
        <taxon>Pirellulales</taxon>
        <taxon>Lacipirellulaceae</taxon>
        <taxon>Pseudobythopirellula</taxon>
    </lineage>
</organism>
<gene>
    <name evidence="1" type="ORF">Mal64_33780</name>
</gene>
<dbReference type="AlphaFoldDB" id="A0A5C5ZGT6"/>
<comment type="caution">
    <text evidence="1">The sequence shown here is derived from an EMBL/GenBank/DDBJ whole genome shotgun (WGS) entry which is preliminary data.</text>
</comment>